<protein>
    <submittedName>
        <fullName evidence="2">Ribonuclease R</fullName>
    </submittedName>
</protein>
<comment type="caution">
    <text evidence="2">The sequence shown here is derived from an EMBL/GenBank/DDBJ whole genome shotgun (WGS) entry which is preliminary data.</text>
</comment>
<accession>A0A511XDM1</accession>
<gene>
    <name evidence="2" type="primary">rnr</name>
    <name evidence="2" type="ORF">ANI02nite_29470</name>
</gene>
<dbReference type="InterPro" id="IPR012340">
    <property type="entry name" value="NA-bd_OB-fold"/>
</dbReference>
<dbReference type="SMART" id="SM00955">
    <property type="entry name" value="RNB"/>
    <property type="match status" value="1"/>
</dbReference>
<sequence>MLQVLARTEGALGPGDLLRALGLGPGHKVALRTLLHDMALDGAFASSDLAERIRGVRDLPDTAYVVVTGFDRNDRPIARFLDPERATGEGRAGAQREAVIFMTPEQPGRPPLTPGAKVLARLRKLGAGRFEGRTLRTCDVRRLVGRLSASSGEDRLTLDAGRAGLWSVEAGSSGDVGDAVVAVAEPVSGASGRGGRARLLATLGYANDPAVLTSMSLYEHGLPAGFSDEAMTEAEAFGDVDAAAALADGRVDYRDTPFVTIDGADSRDFDDAVWAARDGDGFLLRIAIADVAHYVRPGGVLDREARERGHSVYLPGLVVPMLPPRLSDDLCSLRPDADRLCVVFEIPIDIQGHAGEARIASGVMRSRARLTYEQAQEMHDGAMAGAAPGSDVTALLGALFAAHDALRSAAVARGVRVVERQERKVTFDPLSGCVSVRVAPRLDSHRLIESFMTVANHAAARIMRRCAAPGLFRVNPPIPDADAGREAQRFAAARYSASPAPHAALALDEYAHVTSPIRRYADLLCHRVLDGRANRCGKDTLESRTALASHLRLSEARSAGAARDAEERLIVFHLAGLLGASLDGHVSGETPSGYLVTLTDTGAIGLLIDETALHDHDMPDSITRVALRSGAPGREDTVSGLSCPLRLAKGMAVRVRLSSVDPVTARCRFSLVAVSS</sequence>
<dbReference type="Pfam" id="PF00773">
    <property type="entry name" value="RNB"/>
    <property type="match status" value="2"/>
</dbReference>
<feature type="domain" description="RNB" evidence="1">
    <location>
        <begin position="250"/>
        <end position="535"/>
    </location>
</feature>
<keyword evidence="3" id="KW-1185">Reference proteome</keyword>
<dbReference type="AlphaFoldDB" id="A0A511XDM1"/>
<organism evidence="2 3">
    <name type="scientific">Acetobacter nitrogenifigens DSM 23921 = NBRC 105050</name>
    <dbReference type="NCBI Taxonomy" id="1120919"/>
    <lineage>
        <taxon>Bacteria</taxon>
        <taxon>Pseudomonadati</taxon>
        <taxon>Pseudomonadota</taxon>
        <taxon>Alphaproteobacteria</taxon>
        <taxon>Acetobacterales</taxon>
        <taxon>Acetobacteraceae</taxon>
        <taxon>Acetobacter</taxon>
    </lineage>
</organism>
<reference evidence="2 3" key="1">
    <citation type="submission" date="2019-07" db="EMBL/GenBank/DDBJ databases">
        <title>Whole genome shotgun sequence of Acetobacter nitrogenifigens NBRC 105050.</title>
        <authorList>
            <person name="Hosoyama A."/>
            <person name="Uohara A."/>
            <person name="Ohji S."/>
            <person name="Ichikawa N."/>
        </authorList>
    </citation>
    <scope>NUCLEOTIDE SEQUENCE [LARGE SCALE GENOMIC DNA]</scope>
    <source>
        <strain evidence="2 3">NBRC 105050</strain>
    </source>
</reference>
<dbReference type="InterPro" id="IPR001900">
    <property type="entry name" value="RNase_II/R"/>
</dbReference>
<evidence type="ECO:0000313" key="2">
    <source>
        <dbReference type="EMBL" id="GEN61063.1"/>
    </source>
</evidence>
<dbReference type="EMBL" id="BJYF01000025">
    <property type="protein sequence ID" value="GEN61063.1"/>
    <property type="molecule type" value="Genomic_DNA"/>
</dbReference>
<dbReference type="STRING" id="1120919.GCA_000429165_03056"/>
<dbReference type="InterPro" id="IPR050180">
    <property type="entry name" value="RNR_Ribonuclease"/>
</dbReference>
<dbReference type="Proteomes" id="UP000321635">
    <property type="component" value="Unassembled WGS sequence"/>
</dbReference>
<dbReference type="RefSeq" id="WP_051292371.1">
    <property type="nucleotide sequence ID" value="NZ_AUBI01000015.1"/>
</dbReference>
<dbReference type="PANTHER" id="PTHR23355:SF9">
    <property type="entry name" value="DIS3-LIKE EXONUCLEASE 2"/>
    <property type="match status" value="1"/>
</dbReference>
<evidence type="ECO:0000259" key="1">
    <source>
        <dbReference type="SMART" id="SM00955"/>
    </source>
</evidence>
<dbReference type="GO" id="GO:0004540">
    <property type="term" value="F:RNA nuclease activity"/>
    <property type="evidence" value="ECO:0007669"/>
    <property type="project" value="InterPro"/>
</dbReference>
<name>A0A511XDM1_9PROT</name>
<dbReference type="SUPFAM" id="SSF50249">
    <property type="entry name" value="Nucleic acid-binding proteins"/>
    <property type="match status" value="1"/>
</dbReference>
<dbReference type="GO" id="GO:0003723">
    <property type="term" value="F:RNA binding"/>
    <property type="evidence" value="ECO:0007669"/>
    <property type="project" value="InterPro"/>
</dbReference>
<proteinExistence type="predicted"/>
<dbReference type="GO" id="GO:0006402">
    <property type="term" value="P:mRNA catabolic process"/>
    <property type="evidence" value="ECO:0007669"/>
    <property type="project" value="TreeGrafter"/>
</dbReference>
<dbReference type="OrthoDB" id="9764149at2"/>
<evidence type="ECO:0000313" key="3">
    <source>
        <dbReference type="Proteomes" id="UP000321635"/>
    </source>
</evidence>
<dbReference type="PANTHER" id="PTHR23355">
    <property type="entry name" value="RIBONUCLEASE"/>
    <property type="match status" value="1"/>
</dbReference>